<protein>
    <submittedName>
        <fullName evidence="1">Uncharacterized protein</fullName>
    </submittedName>
</protein>
<proteinExistence type="predicted"/>
<dbReference type="Proteomes" id="UP000281406">
    <property type="component" value="Unassembled WGS sequence"/>
</dbReference>
<accession>A0A3N0XUQ5</accession>
<keyword evidence="2" id="KW-1185">Reference proteome</keyword>
<dbReference type="OrthoDB" id="8962781at2759"/>
<dbReference type="EMBL" id="RJVU01059915">
    <property type="protein sequence ID" value="ROJ62564.1"/>
    <property type="molecule type" value="Genomic_DNA"/>
</dbReference>
<evidence type="ECO:0000313" key="1">
    <source>
        <dbReference type="EMBL" id="ROJ62564.1"/>
    </source>
</evidence>
<sequence length="108" mass="11813">MPTLNKMKPLTIVVNLTAADFCLPVNALLNSGSAGKFISGALCHQHQLKTTATPKIYQIHLVIGRPLRQVRYSVGPIQLQIGILHVEEIHLLVGVVSIYRSGNTDWSS</sequence>
<organism evidence="1 2">
    <name type="scientific">Anabarilius grahami</name>
    <name type="common">Kanglang fish</name>
    <name type="synonym">Barilius grahami</name>
    <dbReference type="NCBI Taxonomy" id="495550"/>
    <lineage>
        <taxon>Eukaryota</taxon>
        <taxon>Metazoa</taxon>
        <taxon>Chordata</taxon>
        <taxon>Craniata</taxon>
        <taxon>Vertebrata</taxon>
        <taxon>Euteleostomi</taxon>
        <taxon>Actinopterygii</taxon>
        <taxon>Neopterygii</taxon>
        <taxon>Teleostei</taxon>
        <taxon>Ostariophysi</taxon>
        <taxon>Cypriniformes</taxon>
        <taxon>Xenocyprididae</taxon>
        <taxon>Xenocypridinae</taxon>
        <taxon>Xenocypridinae incertae sedis</taxon>
        <taxon>Anabarilius</taxon>
    </lineage>
</organism>
<comment type="caution">
    <text evidence="1">The sequence shown here is derived from an EMBL/GenBank/DDBJ whole genome shotgun (WGS) entry which is preliminary data.</text>
</comment>
<gene>
    <name evidence="1" type="ORF">DPX16_21550</name>
</gene>
<reference evidence="1 2" key="1">
    <citation type="submission" date="2018-10" db="EMBL/GenBank/DDBJ databases">
        <title>Genome assembly for a Yunnan-Guizhou Plateau 3E fish, Anabarilius grahami (Regan), and its evolutionary and genetic applications.</title>
        <authorList>
            <person name="Jiang W."/>
        </authorList>
    </citation>
    <scope>NUCLEOTIDE SEQUENCE [LARGE SCALE GENOMIC DNA]</scope>
    <source>
        <strain evidence="1">AG-KIZ</strain>
        <tissue evidence="1">Muscle</tissue>
    </source>
</reference>
<evidence type="ECO:0000313" key="2">
    <source>
        <dbReference type="Proteomes" id="UP000281406"/>
    </source>
</evidence>
<dbReference type="AlphaFoldDB" id="A0A3N0XUQ5"/>
<name>A0A3N0XUQ5_ANAGA</name>